<name>A0ABV0ZYS2_9TELE</name>
<comment type="caution">
    <text evidence="2">The sequence shown here is derived from an EMBL/GenBank/DDBJ whole genome shotgun (WGS) entry which is preliminary data.</text>
</comment>
<accession>A0ABV0ZYS2</accession>
<feature type="region of interest" description="Disordered" evidence="1">
    <location>
        <begin position="52"/>
        <end position="107"/>
    </location>
</feature>
<reference evidence="2 3" key="1">
    <citation type="submission" date="2021-06" db="EMBL/GenBank/DDBJ databases">
        <authorList>
            <person name="Palmer J.M."/>
        </authorList>
    </citation>
    <scope>NUCLEOTIDE SEQUENCE [LARGE SCALE GENOMIC DNA]</scope>
    <source>
        <strain evidence="2 3">AS_MEX2019</strain>
        <tissue evidence="2">Muscle</tissue>
    </source>
</reference>
<evidence type="ECO:0000313" key="2">
    <source>
        <dbReference type="EMBL" id="MEQ2310606.1"/>
    </source>
</evidence>
<keyword evidence="3" id="KW-1185">Reference proteome</keyword>
<evidence type="ECO:0000313" key="3">
    <source>
        <dbReference type="Proteomes" id="UP001469553"/>
    </source>
</evidence>
<feature type="non-terminal residue" evidence="2">
    <location>
        <position position="107"/>
    </location>
</feature>
<gene>
    <name evidence="2" type="ORF">AMECASPLE_010811</name>
</gene>
<evidence type="ECO:0000256" key="1">
    <source>
        <dbReference type="SAM" id="MobiDB-lite"/>
    </source>
</evidence>
<protein>
    <submittedName>
        <fullName evidence="2">Uncharacterized protein</fullName>
    </submittedName>
</protein>
<feature type="compositionally biased region" description="Polar residues" evidence="1">
    <location>
        <begin position="91"/>
        <end position="107"/>
    </location>
</feature>
<dbReference type="Proteomes" id="UP001469553">
    <property type="component" value="Unassembled WGS sequence"/>
</dbReference>
<feature type="compositionally biased region" description="Polar residues" evidence="1">
    <location>
        <begin position="56"/>
        <end position="75"/>
    </location>
</feature>
<proteinExistence type="predicted"/>
<organism evidence="2 3">
    <name type="scientific">Ameca splendens</name>
    <dbReference type="NCBI Taxonomy" id="208324"/>
    <lineage>
        <taxon>Eukaryota</taxon>
        <taxon>Metazoa</taxon>
        <taxon>Chordata</taxon>
        <taxon>Craniata</taxon>
        <taxon>Vertebrata</taxon>
        <taxon>Euteleostomi</taxon>
        <taxon>Actinopterygii</taxon>
        <taxon>Neopterygii</taxon>
        <taxon>Teleostei</taxon>
        <taxon>Neoteleostei</taxon>
        <taxon>Acanthomorphata</taxon>
        <taxon>Ovalentaria</taxon>
        <taxon>Atherinomorphae</taxon>
        <taxon>Cyprinodontiformes</taxon>
        <taxon>Goodeidae</taxon>
        <taxon>Ameca</taxon>
    </lineage>
</organism>
<dbReference type="EMBL" id="JAHRIP010075870">
    <property type="protein sequence ID" value="MEQ2310606.1"/>
    <property type="molecule type" value="Genomic_DNA"/>
</dbReference>
<sequence length="107" mass="11709">MFYYLHATGVHSTTNQAHPSLSLLYLSRQIYKVILFTCAHIEFYSEKELQLKASPKTPQSSSALEISGKINSGKLSRSGEASHRPGDDTEASSAVVNEGANQLHGSW</sequence>